<organism evidence="1 2">
    <name type="scientific">Pseudomonas fulva</name>
    <dbReference type="NCBI Taxonomy" id="47880"/>
    <lineage>
        <taxon>Bacteria</taxon>
        <taxon>Pseudomonadati</taxon>
        <taxon>Pseudomonadota</taxon>
        <taxon>Gammaproteobacteria</taxon>
        <taxon>Pseudomonadales</taxon>
        <taxon>Pseudomonadaceae</taxon>
        <taxon>Pseudomonas</taxon>
    </lineage>
</organism>
<evidence type="ECO:0000313" key="1">
    <source>
        <dbReference type="EMBL" id="KIQ03926.1"/>
    </source>
</evidence>
<dbReference type="EMBL" id="JXQW01000010">
    <property type="protein sequence ID" value="KIQ03926.1"/>
    <property type="molecule type" value="Genomic_DNA"/>
</dbReference>
<dbReference type="Proteomes" id="UP000032068">
    <property type="component" value="Unassembled WGS sequence"/>
</dbReference>
<accession>A0A0D0KVE8</accession>
<sequence length="94" mass="9624">MSLDAASPETLLGVRSDVEHGVPIDAISAACDRAMAVLYLLSGQFSTPGSDARFSDSILFNALMDVQGAVETIRILASHGGSTTTSAQPAGGEQ</sequence>
<evidence type="ECO:0000313" key="2">
    <source>
        <dbReference type="Proteomes" id="UP000032068"/>
    </source>
</evidence>
<gene>
    <name evidence="1" type="ORF">RU08_06055</name>
</gene>
<dbReference type="AlphaFoldDB" id="A0A0D0KVE8"/>
<proteinExistence type="predicted"/>
<reference evidence="1 2" key="1">
    <citation type="submission" date="2014-12" db="EMBL/GenBank/DDBJ databases">
        <title>16Stimator: statistical estimation of ribosomal gene copy numbers from draft genome assemblies.</title>
        <authorList>
            <person name="Perisin M.A."/>
            <person name="Vetter M."/>
            <person name="Gilbert J.A."/>
            <person name="Bergelson J."/>
        </authorList>
    </citation>
    <scope>NUCLEOTIDE SEQUENCE [LARGE SCALE GENOMIC DNA]</scope>
    <source>
        <strain evidence="1 2">MEJ086</strain>
    </source>
</reference>
<comment type="caution">
    <text evidence="1">The sequence shown here is derived from an EMBL/GenBank/DDBJ whole genome shotgun (WGS) entry which is preliminary data.</text>
</comment>
<protein>
    <recommendedName>
        <fullName evidence="3">DUF3077 domain-containing protein</fullName>
    </recommendedName>
</protein>
<evidence type="ECO:0008006" key="3">
    <source>
        <dbReference type="Google" id="ProtNLM"/>
    </source>
</evidence>
<name>A0A0D0KVE8_9PSED</name>